<dbReference type="Proteomes" id="UP000615760">
    <property type="component" value="Unassembled WGS sequence"/>
</dbReference>
<dbReference type="EMBL" id="BMJE01000007">
    <property type="protein sequence ID" value="GGB84104.1"/>
    <property type="molecule type" value="Genomic_DNA"/>
</dbReference>
<sequence length="45" mass="5274">MKTNTLHIKKPSEGLLKIARKLQADKEATKEELRKQAHLFFPEKK</sequence>
<gene>
    <name evidence="1" type="ORF">GCM10007424_25150</name>
</gene>
<evidence type="ECO:0000313" key="2">
    <source>
        <dbReference type="Proteomes" id="UP000615760"/>
    </source>
</evidence>
<evidence type="ECO:0000313" key="1">
    <source>
        <dbReference type="EMBL" id="GGB84104.1"/>
    </source>
</evidence>
<proteinExistence type="predicted"/>
<organism evidence="1 2">
    <name type="scientific">Flavobacterium suaedae</name>
    <dbReference type="NCBI Taxonomy" id="1767027"/>
    <lineage>
        <taxon>Bacteria</taxon>
        <taxon>Pseudomonadati</taxon>
        <taxon>Bacteroidota</taxon>
        <taxon>Flavobacteriia</taxon>
        <taxon>Flavobacteriales</taxon>
        <taxon>Flavobacteriaceae</taxon>
        <taxon>Flavobacterium</taxon>
    </lineage>
</organism>
<name>A0ABQ1K0P2_9FLAO</name>
<keyword evidence="2" id="KW-1185">Reference proteome</keyword>
<protein>
    <submittedName>
        <fullName evidence="1">Uncharacterized protein</fullName>
    </submittedName>
</protein>
<dbReference type="RefSeq" id="WP_188621666.1">
    <property type="nucleotide sequence ID" value="NZ_BMJE01000007.1"/>
</dbReference>
<comment type="caution">
    <text evidence="1">The sequence shown here is derived from an EMBL/GenBank/DDBJ whole genome shotgun (WGS) entry which is preliminary data.</text>
</comment>
<reference evidence="2" key="1">
    <citation type="journal article" date="2019" name="Int. J. Syst. Evol. Microbiol.">
        <title>The Global Catalogue of Microorganisms (GCM) 10K type strain sequencing project: providing services to taxonomists for standard genome sequencing and annotation.</title>
        <authorList>
            <consortium name="The Broad Institute Genomics Platform"/>
            <consortium name="The Broad Institute Genome Sequencing Center for Infectious Disease"/>
            <person name="Wu L."/>
            <person name="Ma J."/>
        </authorList>
    </citation>
    <scope>NUCLEOTIDE SEQUENCE [LARGE SCALE GENOMIC DNA]</scope>
    <source>
        <strain evidence="2">CGMCC 1.15461</strain>
    </source>
</reference>
<accession>A0ABQ1K0P2</accession>